<reference evidence="2 3" key="1">
    <citation type="submission" date="2014-05" db="EMBL/GenBank/DDBJ databases">
        <title>Draft Genome Sequence of Kitasatospora cheerisanensis KCTC 2395.</title>
        <authorList>
            <person name="Nam D.H."/>
        </authorList>
    </citation>
    <scope>NUCLEOTIDE SEQUENCE [LARGE SCALE GENOMIC DNA]</scope>
    <source>
        <strain evidence="2 3">KCTC 2395</strain>
    </source>
</reference>
<keyword evidence="1" id="KW-1133">Transmembrane helix</keyword>
<keyword evidence="1" id="KW-0812">Transmembrane</keyword>
<evidence type="ECO:0000313" key="2">
    <source>
        <dbReference type="EMBL" id="KDN85664.1"/>
    </source>
</evidence>
<sequence>MSGSKICGPGAAIRTVSVRSIRSTVAMIPVSGVPVLAVGGGVAMIRA</sequence>
<keyword evidence="1" id="KW-0472">Membrane</keyword>
<protein>
    <submittedName>
        <fullName evidence="2">Uncharacterized protein</fullName>
    </submittedName>
</protein>
<name>A0A066Z0B7_9ACTN</name>
<feature type="transmembrane region" description="Helical" evidence="1">
    <location>
        <begin position="26"/>
        <end position="45"/>
    </location>
</feature>
<organism evidence="2 3">
    <name type="scientific">Kitasatospora cheerisanensis KCTC 2395</name>
    <dbReference type="NCBI Taxonomy" id="1348663"/>
    <lineage>
        <taxon>Bacteria</taxon>
        <taxon>Bacillati</taxon>
        <taxon>Actinomycetota</taxon>
        <taxon>Actinomycetes</taxon>
        <taxon>Kitasatosporales</taxon>
        <taxon>Streptomycetaceae</taxon>
        <taxon>Kitasatospora</taxon>
    </lineage>
</organism>
<evidence type="ECO:0000313" key="3">
    <source>
        <dbReference type="Proteomes" id="UP000027178"/>
    </source>
</evidence>
<gene>
    <name evidence="2" type="ORF">KCH_25730</name>
</gene>
<accession>A0A066Z0B7</accession>
<proteinExistence type="predicted"/>
<evidence type="ECO:0000256" key="1">
    <source>
        <dbReference type="SAM" id="Phobius"/>
    </source>
</evidence>
<dbReference type="EMBL" id="JNBY01000080">
    <property type="protein sequence ID" value="KDN85664.1"/>
    <property type="molecule type" value="Genomic_DNA"/>
</dbReference>
<dbReference type="Proteomes" id="UP000027178">
    <property type="component" value="Unassembled WGS sequence"/>
</dbReference>
<dbReference type="AlphaFoldDB" id="A0A066Z0B7"/>
<dbReference type="HOGENOM" id="CLU_3169131_0_0_11"/>
<keyword evidence="3" id="KW-1185">Reference proteome</keyword>
<comment type="caution">
    <text evidence="2">The sequence shown here is derived from an EMBL/GenBank/DDBJ whole genome shotgun (WGS) entry which is preliminary data.</text>
</comment>